<dbReference type="InterPro" id="IPR003439">
    <property type="entry name" value="ABC_transporter-like_ATP-bd"/>
</dbReference>
<evidence type="ECO:0000256" key="7">
    <source>
        <dbReference type="ARBA" id="ARBA00023136"/>
    </source>
</evidence>
<dbReference type="Pfam" id="PF00005">
    <property type="entry name" value="ABC_tran"/>
    <property type="match status" value="1"/>
</dbReference>
<dbReference type="SMART" id="SM00382">
    <property type="entry name" value="AAA"/>
    <property type="match status" value="1"/>
</dbReference>
<dbReference type="InterPro" id="IPR050388">
    <property type="entry name" value="ABC_Ni/Peptide_Import"/>
</dbReference>
<dbReference type="GO" id="GO:0015833">
    <property type="term" value="P:peptide transport"/>
    <property type="evidence" value="ECO:0007669"/>
    <property type="project" value="InterPro"/>
</dbReference>
<reference evidence="9" key="1">
    <citation type="submission" date="2022-11" db="EMBL/GenBank/DDBJ databases">
        <title>Biodiversity and phylogenetic relationships of bacteria.</title>
        <authorList>
            <person name="Machado R.A.R."/>
            <person name="Bhat A."/>
            <person name="Loulou A."/>
            <person name="Kallel S."/>
        </authorList>
    </citation>
    <scope>NUCLEOTIDE SEQUENCE</scope>
    <source>
        <strain evidence="9">K-TC2</strain>
    </source>
</reference>
<comment type="similarity">
    <text evidence="2">Belongs to the ABC transporter superfamily.</text>
</comment>
<dbReference type="FunFam" id="3.40.50.300:FF:000016">
    <property type="entry name" value="Oligopeptide ABC transporter ATP-binding component"/>
    <property type="match status" value="1"/>
</dbReference>
<dbReference type="PANTHER" id="PTHR43297:SF2">
    <property type="entry name" value="DIPEPTIDE TRANSPORT ATP-BINDING PROTEIN DPPD"/>
    <property type="match status" value="1"/>
</dbReference>
<dbReference type="InterPro" id="IPR003593">
    <property type="entry name" value="AAA+_ATPase"/>
</dbReference>
<dbReference type="EMBL" id="JAPKNK010000002">
    <property type="protein sequence ID" value="MCX5568456.1"/>
    <property type="molecule type" value="Genomic_DNA"/>
</dbReference>
<evidence type="ECO:0000256" key="5">
    <source>
        <dbReference type="ARBA" id="ARBA00022741"/>
    </source>
</evidence>
<comment type="subcellular location">
    <subcellularLocation>
        <location evidence="1">Cell inner membrane</location>
        <topology evidence="1">Peripheral membrane protein</topology>
    </subcellularLocation>
</comment>
<keyword evidence="5" id="KW-0547">Nucleotide-binding</keyword>
<dbReference type="GO" id="GO:0005886">
    <property type="term" value="C:plasma membrane"/>
    <property type="evidence" value="ECO:0007669"/>
    <property type="project" value="UniProtKB-SubCell"/>
</dbReference>
<sequence length="301" mass="32597">MADSTIQKPVLTIRDLRLAFGDHRHATHVLHGISMHIQPGEKVALVGESGSGKSVTARLAMGLLQDSKRAHVSGSIWFDGIDAARGGPAIAAKRGNRVAMIFQDPTSALNPTFKIRGQFRDVLRSGDRSISKVEADRRAEAALAEVSIPDPKRALDSYAFQLSGGMNQRVMIAMALANRPQLLIADEPGTALDVTVQAQTLNLMHQLTEKTGTSVLLISHNLGVVREFADRVYVIYRGRIVEHGTTAQLFHDPRHPYTRALLAAIPKISGGGLPDLPERSPEFESPIIVHEGCGEPTEAFA</sequence>
<dbReference type="PROSITE" id="PS50893">
    <property type="entry name" value="ABC_TRANSPORTER_2"/>
    <property type="match status" value="1"/>
</dbReference>
<organism evidence="9 10">
    <name type="scientific">Kaistia nematophila</name>
    <dbReference type="NCBI Taxonomy" id="2994654"/>
    <lineage>
        <taxon>Bacteria</taxon>
        <taxon>Pseudomonadati</taxon>
        <taxon>Pseudomonadota</taxon>
        <taxon>Alphaproteobacteria</taxon>
        <taxon>Hyphomicrobiales</taxon>
        <taxon>Kaistiaceae</taxon>
        <taxon>Kaistia</taxon>
    </lineage>
</organism>
<dbReference type="Proteomes" id="UP001144805">
    <property type="component" value="Unassembled WGS sequence"/>
</dbReference>
<dbReference type="InterPro" id="IPR013563">
    <property type="entry name" value="Oligopep_ABC_C"/>
</dbReference>
<evidence type="ECO:0000256" key="2">
    <source>
        <dbReference type="ARBA" id="ARBA00005417"/>
    </source>
</evidence>
<dbReference type="Pfam" id="PF08352">
    <property type="entry name" value="oligo_HPY"/>
    <property type="match status" value="1"/>
</dbReference>
<dbReference type="InterPro" id="IPR027417">
    <property type="entry name" value="P-loop_NTPase"/>
</dbReference>
<dbReference type="SUPFAM" id="SSF52540">
    <property type="entry name" value="P-loop containing nucleoside triphosphate hydrolases"/>
    <property type="match status" value="1"/>
</dbReference>
<dbReference type="Gene3D" id="3.40.50.300">
    <property type="entry name" value="P-loop containing nucleotide triphosphate hydrolases"/>
    <property type="match status" value="1"/>
</dbReference>
<name>A0A9X3DZS9_9HYPH</name>
<dbReference type="GO" id="GO:0005524">
    <property type="term" value="F:ATP binding"/>
    <property type="evidence" value="ECO:0007669"/>
    <property type="project" value="UniProtKB-KW"/>
</dbReference>
<evidence type="ECO:0000313" key="10">
    <source>
        <dbReference type="Proteomes" id="UP001144805"/>
    </source>
</evidence>
<evidence type="ECO:0000256" key="1">
    <source>
        <dbReference type="ARBA" id="ARBA00004417"/>
    </source>
</evidence>
<dbReference type="AlphaFoldDB" id="A0A9X3DZS9"/>
<dbReference type="CDD" id="cd03257">
    <property type="entry name" value="ABC_NikE_OppD_transporters"/>
    <property type="match status" value="1"/>
</dbReference>
<keyword evidence="10" id="KW-1185">Reference proteome</keyword>
<evidence type="ECO:0000256" key="4">
    <source>
        <dbReference type="ARBA" id="ARBA00022475"/>
    </source>
</evidence>
<keyword evidence="7" id="KW-0472">Membrane</keyword>
<keyword evidence="4" id="KW-1003">Cell membrane</keyword>
<feature type="domain" description="ABC transporter" evidence="8">
    <location>
        <begin position="13"/>
        <end position="262"/>
    </location>
</feature>
<keyword evidence="6 9" id="KW-0067">ATP-binding</keyword>
<keyword evidence="3" id="KW-0813">Transport</keyword>
<gene>
    <name evidence="9" type="ORF">OSH07_04550</name>
</gene>
<proteinExistence type="inferred from homology"/>
<comment type="caution">
    <text evidence="9">The sequence shown here is derived from an EMBL/GenBank/DDBJ whole genome shotgun (WGS) entry which is preliminary data.</text>
</comment>
<dbReference type="GO" id="GO:0016887">
    <property type="term" value="F:ATP hydrolysis activity"/>
    <property type="evidence" value="ECO:0007669"/>
    <property type="project" value="InterPro"/>
</dbReference>
<protein>
    <submittedName>
        <fullName evidence="9">ABC transporter ATP-binding protein</fullName>
    </submittedName>
</protein>
<evidence type="ECO:0000313" key="9">
    <source>
        <dbReference type="EMBL" id="MCX5568456.1"/>
    </source>
</evidence>
<evidence type="ECO:0000256" key="6">
    <source>
        <dbReference type="ARBA" id="ARBA00022840"/>
    </source>
</evidence>
<dbReference type="PANTHER" id="PTHR43297">
    <property type="entry name" value="OLIGOPEPTIDE TRANSPORT ATP-BINDING PROTEIN APPD"/>
    <property type="match status" value="1"/>
</dbReference>
<evidence type="ECO:0000259" key="8">
    <source>
        <dbReference type="PROSITE" id="PS50893"/>
    </source>
</evidence>
<evidence type="ECO:0000256" key="3">
    <source>
        <dbReference type="ARBA" id="ARBA00022448"/>
    </source>
</evidence>
<dbReference type="GO" id="GO:0055085">
    <property type="term" value="P:transmembrane transport"/>
    <property type="evidence" value="ECO:0007669"/>
    <property type="project" value="UniProtKB-ARBA"/>
</dbReference>
<dbReference type="RefSeq" id="WP_266337438.1">
    <property type="nucleotide sequence ID" value="NZ_JAPKNK010000002.1"/>
</dbReference>
<accession>A0A9X3DZS9</accession>